<keyword evidence="2" id="KW-1185">Reference proteome</keyword>
<comment type="caution">
    <text evidence="1">The sequence shown here is derived from an EMBL/GenBank/DDBJ whole genome shotgun (WGS) entry which is preliminary data.</text>
</comment>
<name>A0A941IFQ8_9ACTN</name>
<dbReference type="RefSeq" id="WP_212516473.1">
    <property type="nucleotide sequence ID" value="NZ_JAGSOH010000005.1"/>
</dbReference>
<dbReference type="AlphaFoldDB" id="A0A941IFQ8"/>
<organism evidence="1 2">
    <name type="scientific">Actinospica acidithermotolerans</name>
    <dbReference type="NCBI Taxonomy" id="2828514"/>
    <lineage>
        <taxon>Bacteria</taxon>
        <taxon>Bacillati</taxon>
        <taxon>Actinomycetota</taxon>
        <taxon>Actinomycetes</taxon>
        <taxon>Catenulisporales</taxon>
        <taxon>Actinospicaceae</taxon>
        <taxon>Actinospica</taxon>
    </lineage>
</organism>
<sequence>MRIDRTLLREQDARLKSAWHEIEEASQRILRQLAEAESVSPEEARLVLDASYALWRVDQGVHELIDLHRALVERLNKASPALLPRGGGTVGGYALGGG</sequence>
<evidence type="ECO:0000313" key="1">
    <source>
        <dbReference type="EMBL" id="MBR7825314.1"/>
    </source>
</evidence>
<gene>
    <name evidence="1" type="ORF">KDK95_03270</name>
</gene>
<dbReference type="EMBL" id="JAGSOH010000005">
    <property type="protein sequence ID" value="MBR7825314.1"/>
    <property type="molecule type" value="Genomic_DNA"/>
</dbReference>
<dbReference type="Proteomes" id="UP000676325">
    <property type="component" value="Unassembled WGS sequence"/>
</dbReference>
<proteinExistence type="predicted"/>
<evidence type="ECO:0000313" key="2">
    <source>
        <dbReference type="Proteomes" id="UP000676325"/>
    </source>
</evidence>
<reference evidence="1" key="1">
    <citation type="submission" date="2021-04" db="EMBL/GenBank/DDBJ databases">
        <title>Genome based classification of Actinospica acidithermotolerans sp. nov., an actinobacterium isolated from an Indonesian hot spring.</title>
        <authorList>
            <person name="Kusuma A.B."/>
            <person name="Putra K.E."/>
            <person name="Nafisah S."/>
            <person name="Loh J."/>
            <person name="Nouioui I."/>
            <person name="Goodfellow M."/>
        </authorList>
    </citation>
    <scope>NUCLEOTIDE SEQUENCE</scope>
    <source>
        <strain evidence="1">MGRD01-02</strain>
    </source>
</reference>
<accession>A0A941IFQ8</accession>
<protein>
    <submittedName>
        <fullName evidence="1">Uncharacterized protein</fullName>
    </submittedName>
</protein>